<dbReference type="Gene3D" id="3.20.20.140">
    <property type="entry name" value="Metal-dependent hydrolases"/>
    <property type="match status" value="1"/>
</dbReference>
<keyword evidence="2" id="KW-0378">Hydrolase</keyword>
<reference evidence="7 11" key="2">
    <citation type="submission" date="2016-10" db="EMBL/GenBank/DDBJ databases">
        <authorList>
            <person name="de Groot N.N."/>
        </authorList>
    </citation>
    <scope>NUCLEOTIDE SEQUENCE [LARGE SCALE GENOMIC DNA]</scope>
    <source>
        <strain evidence="7 11">WG7</strain>
    </source>
</reference>
<feature type="binding site" evidence="3">
    <location>
        <position position="93"/>
    </location>
    <ligand>
        <name>a divalent metal cation</name>
        <dbReference type="ChEBI" id="CHEBI:60240"/>
        <label>1</label>
    </ligand>
</feature>
<proteinExistence type="predicted"/>
<feature type="binding site" evidence="3">
    <location>
        <position position="154"/>
    </location>
    <ligand>
        <name>a divalent metal cation</name>
        <dbReference type="ChEBI" id="CHEBI:60240"/>
        <label>2</label>
    </ligand>
</feature>
<keyword evidence="12" id="KW-1185">Reference proteome</keyword>
<dbReference type="Proteomes" id="UP000198612">
    <property type="component" value="Unassembled WGS sequence"/>
</dbReference>
<organism evidence="5 15">
    <name type="scientific">Halanaerobium congolense</name>
    <dbReference type="NCBI Taxonomy" id="54121"/>
    <lineage>
        <taxon>Bacteria</taxon>
        <taxon>Bacillati</taxon>
        <taxon>Bacillota</taxon>
        <taxon>Clostridia</taxon>
        <taxon>Halanaerobiales</taxon>
        <taxon>Halanaerobiaceae</taxon>
        <taxon>Halanaerobium</taxon>
    </lineage>
</organism>
<dbReference type="Proteomes" id="UP000324896">
    <property type="component" value="Unassembled WGS sequence"/>
</dbReference>
<dbReference type="PANTHER" id="PTHR46124:SF2">
    <property type="entry name" value="D-AMINOACYL-TRNA DEACYLASE"/>
    <property type="match status" value="1"/>
</dbReference>
<feature type="binding site" evidence="3">
    <location>
        <position position="129"/>
    </location>
    <ligand>
        <name>a divalent metal cation</name>
        <dbReference type="ChEBI" id="CHEBI:60240"/>
        <label>2</label>
    </ligand>
</feature>
<name>A0A1G6LKM4_9FIRM</name>
<evidence type="ECO:0000313" key="8">
    <source>
        <dbReference type="EMBL" id="SET01995.1"/>
    </source>
</evidence>
<feature type="binding site" evidence="3">
    <location>
        <position position="9"/>
    </location>
    <ligand>
        <name>a divalent metal cation</name>
        <dbReference type="ChEBI" id="CHEBI:60240"/>
        <label>1</label>
    </ligand>
</feature>
<dbReference type="EMBL" id="SOEF01000020">
    <property type="protein sequence ID" value="TDX42440.1"/>
    <property type="molecule type" value="Genomic_DNA"/>
</dbReference>
<dbReference type="InterPro" id="IPR015991">
    <property type="entry name" value="TatD/YcfH-like"/>
</dbReference>
<dbReference type="SUPFAM" id="SSF51556">
    <property type="entry name" value="Metallo-dependent hydrolases"/>
    <property type="match status" value="1"/>
</dbReference>
<dbReference type="PANTHER" id="PTHR46124">
    <property type="entry name" value="D-AMINOACYL-TRNA DEACYLASE"/>
    <property type="match status" value="1"/>
</dbReference>
<dbReference type="GO" id="GO:0046872">
    <property type="term" value="F:metal ion binding"/>
    <property type="evidence" value="ECO:0007669"/>
    <property type="project" value="UniProtKB-KW"/>
</dbReference>
<reference evidence="10 12" key="1">
    <citation type="submission" date="2016-10" db="EMBL/GenBank/DDBJ databases">
        <authorList>
            <person name="Varghese N."/>
            <person name="Submissions S."/>
        </authorList>
    </citation>
    <scope>NUCLEOTIDE SEQUENCE [LARGE SCALE GENOMIC DNA]</scope>
    <source>
        <strain evidence="5 15">WG10</strain>
        <strain evidence="6 12">WG2</strain>
        <strain evidence="8 10">WG5</strain>
    </source>
</reference>
<dbReference type="Proteomes" id="UP000198945">
    <property type="component" value="Unassembled WGS sequence"/>
</dbReference>
<dbReference type="PROSITE" id="PS01091">
    <property type="entry name" value="TATD_3"/>
    <property type="match status" value="1"/>
</dbReference>
<evidence type="ECO:0000313" key="14">
    <source>
        <dbReference type="Proteomes" id="UP000295472"/>
    </source>
</evidence>
<dbReference type="GeneID" id="57013070"/>
<evidence type="ECO:0000313" key="4">
    <source>
        <dbReference type="EMBL" id="PXV68703.1"/>
    </source>
</evidence>
<evidence type="ECO:0000313" key="9">
    <source>
        <dbReference type="EMBL" id="TDX42440.1"/>
    </source>
</evidence>
<dbReference type="FunFam" id="3.20.20.140:FF:000005">
    <property type="entry name" value="TatD family hydrolase"/>
    <property type="match status" value="1"/>
</dbReference>
<dbReference type="AlphaFoldDB" id="A0A1G6LKM4"/>
<dbReference type="RefSeq" id="WP_089717693.1">
    <property type="nucleotide sequence ID" value="NZ_FMYT01000006.1"/>
</dbReference>
<evidence type="ECO:0000313" key="15">
    <source>
        <dbReference type="Proteomes" id="UP000324896"/>
    </source>
</evidence>
<accession>A0A1G6LKM4</accession>
<dbReference type="NCBIfam" id="TIGR00010">
    <property type="entry name" value="YchF/TatD family DNA exonuclease"/>
    <property type="match status" value="1"/>
</dbReference>
<dbReference type="PIRSF" id="PIRSF005902">
    <property type="entry name" value="DNase_TatD"/>
    <property type="match status" value="1"/>
</dbReference>
<dbReference type="PROSITE" id="PS01137">
    <property type="entry name" value="TATD_1"/>
    <property type="match status" value="1"/>
</dbReference>
<evidence type="ECO:0000313" key="11">
    <source>
        <dbReference type="Proteomes" id="UP000198945"/>
    </source>
</evidence>
<dbReference type="Pfam" id="PF01026">
    <property type="entry name" value="TatD_DNase"/>
    <property type="match status" value="1"/>
</dbReference>
<reference evidence="9 14" key="3">
    <citation type="submission" date="2019-03" db="EMBL/GenBank/DDBJ databases">
        <title>Subsurface microbial communities from deep shales in Ohio and West Virginia, USA.</title>
        <authorList>
            <person name="Wrighton K."/>
        </authorList>
    </citation>
    <scope>NUCLEOTIDE SEQUENCE [LARGE SCALE GENOMIC DNA]</scope>
    <source>
        <strain evidence="9 14">DSMZ 11287</strain>
        <strain evidence="4 13">MSL28</strain>
    </source>
</reference>
<evidence type="ECO:0000313" key="6">
    <source>
        <dbReference type="EMBL" id="SDF61045.1"/>
    </source>
</evidence>
<evidence type="ECO:0000313" key="12">
    <source>
        <dbReference type="Proteomes" id="UP000199519"/>
    </source>
</evidence>
<dbReference type="GO" id="GO:0004536">
    <property type="term" value="F:DNA nuclease activity"/>
    <property type="evidence" value="ECO:0007669"/>
    <property type="project" value="InterPro"/>
</dbReference>
<dbReference type="EMBL" id="FNEH01000011">
    <property type="protein sequence ID" value="SDI65570.1"/>
    <property type="molecule type" value="Genomic_DNA"/>
</dbReference>
<dbReference type="GO" id="GO:0016788">
    <property type="term" value="F:hydrolase activity, acting on ester bonds"/>
    <property type="evidence" value="ECO:0007669"/>
    <property type="project" value="InterPro"/>
</dbReference>
<evidence type="ECO:0000313" key="7">
    <source>
        <dbReference type="EMBL" id="SDI65570.1"/>
    </source>
</evidence>
<dbReference type="InterPro" id="IPR018228">
    <property type="entry name" value="DNase_TatD-rel_CS"/>
</dbReference>
<dbReference type="EMBL" id="FMYT01000006">
    <property type="protein sequence ID" value="SDC43684.1"/>
    <property type="molecule type" value="Genomic_DNA"/>
</dbReference>
<dbReference type="Proteomes" id="UP000295472">
    <property type="component" value="Unassembled WGS sequence"/>
</dbReference>
<dbReference type="InterPro" id="IPR001130">
    <property type="entry name" value="TatD-like"/>
</dbReference>
<dbReference type="EMBL" id="FNBJ01000017">
    <property type="protein sequence ID" value="SDF61045.1"/>
    <property type="molecule type" value="Genomic_DNA"/>
</dbReference>
<sequence length="255" mass="28932">MRLIDTHAHLDFDDYNQDREEVFNRARKIGVDKIVNIGADLEGSRRAVKLAEKYGDVYASVGIHPHEADTVNEKSLAELKILASSPKVKAIGECGLDFYYDNSPRKIQKEAFKKQLNLALELKLPVVIHSREAAAETLEILDQTADFAQNLIFHCYAYGLEEIEEIIKRDYYVAFGGLITFNSAQPIRDALKKMPLNRILLETDAPYLTPAPHRGKRNEPAYLEHIVNKAAEIKQISAEKMGEITTENAERIYNF</sequence>
<dbReference type="Proteomes" id="UP000247389">
    <property type="component" value="Unassembled WGS sequence"/>
</dbReference>
<dbReference type="EMBL" id="FOHG01000017">
    <property type="protein sequence ID" value="SET01995.1"/>
    <property type="molecule type" value="Genomic_DNA"/>
</dbReference>
<evidence type="ECO:0000256" key="2">
    <source>
        <dbReference type="ARBA" id="ARBA00022801"/>
    </source>
</evidence>
<feature type="binding site" evidence="3">
    <location>
        <position position="7"/>
    </location>
    <ligand>
        <name>a divalent metal cation</name>
        <dbReference type="ChEBI" id="CHEBI:60240"/>
        <label>1</label>
    </ligand>
</feature>
<dbReference type="EMBL" id="QICM01000004">
    <property type="protein sequence ID" value="PXV68703.1"/>
    <property type="molecule type" value="Genomic_DNA"/>
</dbReference>
<gene>
    <name evidence="9" type="ORF">C7954_12028</name>
    <name evidence="4" type="ORF">C8C78_10490</name>
    <name evidence="5" type="ORF">SAMN04488597_10688</name>
    <name evidence="6" type="ORF">SAMN04488598_1173</name>
    <name evidence="8" type="ORF">SAMN04515652_11750</name>
    <name evidence="7" type="ORF">SAMN04515654_1113</name>
</gene>
<evidence type="ECO:0000313" key="10">
    <source>
        <dbReference type="Proteomes" id="UP000198612"/>
    </source>
</evidence>
<keyword evidence="1 3" id="KW-0479">Metal-binding</keyword>
<evidence type="ECO:0000256" key="1">
    <source>
        <dbReference type="ARBA" id="ARBA00022723"/>
    </source>
</evidence>
<evidence type="ECO:0000313" key="13">
    <source>
        <dbReference type="Proteomes" id="UP000247389"/>
    </source>
</evidence>
<feature type="binding site" evidence="3">
    <location>
        <position position="204"/>
    </location>
    <ligand>
        <name>a divalent metal cation</name>
        <dbReference type="ChEBI" id="CHEBI:60240"/>
        <label>1</label>
    </ligand>
</feature>
<evidence type="ECO:0000313" key="5">
    <source>
        <dbReference type="EMBL" id="SDC43684.1"/>
    </source>
</evidence>
<dbReference type="InterPro" id="IPR032466">
    <property type="entry name" value="Metal_Hydrolase"/>
</dbReference>
<dbReference type="Proteomes" id="UP000199519">
    <property type="component" value="Unassembled WGS sequence"/>
</dbReference>
<evidence type="ECO:0000256" key="3">
    <source>
        <dbReference type="PIRSR" id="PIRSR005902-1"/>
    </source>
</evidence>
<protein>
    <submittedName>
        <fullName evidence="5">TatD DNase family protein</fullName>
    </submittedName>
</protein>
<dbReference type="CDD" id="cd01310">
    <property type="entry name" value="TatD_DNAse"/>
    <property type="match status" value="1"/>
</dbReference>